<evidence type="ECO:0000256" key="1">
    <source>
        <dbReference type="SAM" id="MobiDB-lite"/>
    </source>
</evidence>
<dbReference type="EMBL" id="CM001440">
    <property type="protein sequence ID" value="EHR62646.1"/>
    <property type="molecule type" value="Genomic_DNA"/>
</dbReference>
<feature type="region of interest" description="Disordered" evidence="1">
    <location>
        <begin position="101"/>
        <end position="184"/>
    </location>
</feature>
<proteinExistence type="predicted"/>
<protein>
    <submittedName>
        <fullName evidence="2">Uncharacterized protein</fullName>
    </submittedName>
</protein>
<evidence type="ECO:0000313" key="2">
    <source>
        <dbReference type="EMBL" id="EHR62646.1"/>
    </source>
</evidence>
<dbReference type="Proteomes" id="UP000002791">
    <property type="component" value="Chromosome"/>
</dbReference>
<accession>H5XG64</accession>
<feature type="compositionally biased region" description="Polar residues" evidence="1">
    <location>
        <begin position="146"/>
        <end position="157"/>
    </location>
</feature>
<evidence type="ECO:0000313" key="3">
    <source>
        <dbReference type="Proteomes" id="UP000002791"/>
    </source>
</evidence>
<dbReference type="eggNOG" id="ENOG5031HKW">
    <property type="taxonomic scope" value="Bacteria"/>
</dbReference>
<gene>
    <name evidence="2" type="ORF">SaccyDRAFT_3819</name>
</gene>
<dbReference type="STRING" id="882082.SaccyDRAFT_3819"/>
<keyword evidence="3" id="KW-1185">Reference proteome</keyword>
<dbReference type="AlphaFoldDB" id="H5XG64"/>
<sequence length="330" mass="36515">MSAGFRAIRWAKQVPPVRRADGKPDSTAHHVLLVLATFCGKDGTARPGVPTLAAESYLAEKTVDAALLRLEDAGLIQRAGELNGGTVVWRFNFDATSDGAVAREREERRQRARALAAERARRHRQRQKQQQQDGDRHAVSGRDVTPSDSVTNETVTPSDGVRNAAGRRTSRRRTAYVTPSTSLQPQVTPATTAIELPYELPVELPPDPEGSERANVVPFPAPEPTSKPQPKRGYTEAFEDAWKAYGRRGTKKAAFAEWKKAIKRADAATITAAIPPYVASTPELRFRKHMERWLRDDGWESAVTPARHAVGQHQPYQNPADISAYYEPLL</sequence>
<dbReference type="HOGENOM" id="CLU_810653_0_0_11"/>
<name>H5XG64_9PSEU</name>
<organism evidence="2 3">
    <name type="scientific">Saccharomonospora cyanea NA-134</name>
    <dbReference type="NCBI Taxonomy" id="882082"/>
    <lineage>
        <taxon>Bacteria</taxon>
        <taxon>Bacillati</taxon>
        <taxon>Actinomycetota</taxon>
        <taxon>Actinomycetes</taxon>
        <taxon>Pseudonocardiales</taxon>
        <taxon>Pseudonocardiaceae</taxon>
        <taxon>Saccharomonospora</taxon>
    </lineage>
</organism>
<reference evidence="2 3" key="1">
    <citation type="submission" date="2011-11" db="EMBL/GenBank/DDBJ databases">
        <title>The Noncontiguous Finished sequence of Saccharomonospora cyanea NA-134.</title>
        <authorList>
            <consortium name="US DOE Joint Genome Institute"/>
            <person name="Lucas S."/>
            <person name="Han J."/>
            <person name="Lapidus A."/>
            <person name="Cheng J.-F."/>
            <person name="Goodwin L."/>
            <person name="Pitluck S."/>
            <person name="Peters L."/>
            <person name="Ovchinnikova G."/>
            <person name="Lu M."/>
            <person name="Detter J.C."/>
            <person name="Han C."/>
            <person name="Tapia R."/>
            <person name="Land M."/>
            <person name="Hauser L."/>
            <person name="Kyrpides N."/>
            <person name="Ivanova N."/>
            <person name="Pagani I."/>
            <person name="Brambilla E.-M."/>
            <person name="Klenk H.-P."/>
            <person name="Woyke T."/>
        </authorList>
    </citation>
    <scope>NUCLEOTIDE SEQUENCE [LARGE SCALE GENOMIC DNA]</scope>
    <source>
        <strain evidence="2 3">NA-134</strain>
    </source>
</reference>